<dbReference type="InterPro" id="IPR017451">
    <property type="entry name" value="F-box-assoc_interact_dom"/>
</dbReference>
<dbReference type="InterPro" id="IPR001810">
    <property type="entry name" value="F-box_dom"/>
</dbReference>
<feature type="domain" description="F-box" evidence="1">
    <location>
        <begin position="14"/>
        <end position="60"/>
    </location>
</feature>
<sequence length="382" mass="45092">MGQCLCLQGRVIEQQPRVKLPWELEEEILSRLPPHSLLRFKTVCKRWNALSNDKLFLTNHLSHSRPHFIFHTNTKTYSIDMVGPNSIDPRIELRELPSSDLPYDEKMDYTVATCDEFLIPMCNYWNKETALWNPWLRQVIRIEFEPFLVSGFGYDNTSREKVYKMLGVFRCRNNVQRGYQERVAIYYCATNTFKFLDIPDEDLSIAHTVTRRSVFLNGNLYWVSYNHQTPYEYFILSFDFSREVFKPFCLRPCLRKDISDQLILAVYKRDRFSLLKGCYKTRNIEILVTKKNIERCEEEVVWIHLMTLPTDNLPSRVFFMSDCISYLVFDKTIFMCCGGCGSKVACIYIVRKDLCKEFQIGSDKCSHCVYTPNFISLPLLRN</sequence>
<evidence type="ECO:0000259" key="1">
    <source>
        <dbReference type="PROSITE" id="PS50181"/>
    </source>
</evidence>
<dbReference type="PANTHER" id="PTHR31672">
    <property type="entry name" value="BNACNNG10540D PROTEIN"/>
    <property type="match status" value="1"/>
</dbReference>
<dbReference type="Pfam" id="PF00646">
    <property type="entry name" value="F-box"/>
    <property type="match status" value="1"/>
</dbReference>
<dbReference type="Gene3D" id="1.20.1280.50">
    <property type="match status" value="1"/>
</dbReference>
<dbReference type="PANTHER" id="PTHR31672:SF13">
    <property type="entry name" value="F-BOX PROTEIN CPR30-LIKE"/>
    <property type="match status" value="1"/>
</dbReference>
<dbReference type="SMART" id="SM00256">
    <property type="entry name" value="FBOX"/>
    <property type="match status" value="1"/>
</dbReference>
<dbReference type="AlphaFoldDB" id="R0I4F4"/>
<evidence type="ECO:0000313" key="3">
    <source>
        <dbReference type="Proteomes" id="UP000029121"/>
    </source>
</evidence>
<dbReference type="CDD" id="cd22157">
    <property type="entry name" value="F-box_AtFBW1-like"/>
    <property type="match status" value="1"/>
</dbReference>
<dbReference type="EMBL" id="KB870807">
    <property type="protein sequence ID" value="EOA32875.1"/>
    <property type="molecule type" value="Genomic_DNA"/>
</dbReference>
<accession>R0I4F4</accession>
<dbReference type="STRING" id="81985.R0I4F4"/>
<dbReference type="PROSITE" id="PS50181">
    <property type="entry name" value="FBOX"/>
    <property type="match status" value="1"/>
</dbReference>
<dbReference type="KEGG" id="crb:17893227"/>
<evidence type="ECO:0000313" key="2">
    <source>
        <dbReference type="EMBL" id="EOA32875.1"/>
    </source>
</evidence>
<keyword evidence="3" id="KW-1185">Reference proteome</keyword>
<dbReference type="Proteomes" id="UP000029121">
    <property type="component" value="Unassembled WGS sequence"/>
</dbReference>
<dbReference type="InterPro" id="IPR006527">
    <property type="entry name" value="F-box-assoc_dom_typ1"/>
</dbReference>
<protein>
    <recommendedName>
        <fullName evidence="1">F-box domain-containing protein</fullName>
    </recommendedName>
</protein>
<dbReference type="InterPro" id="IPR050796">
    <property type="entry name" value="SCF_F-box_component"/>
</dbReference>
<dbReference type="SUPFAM" id="SSF81383">
    <property type="entry name" value="F-box domain"/>
    <property type="match status" value="1"/>
</dbReference>
<dbReference type="InterPro" id="IPR036047">
    <property type="entry name" value="F-box-like_dom_sf"/>
</dbReference>
<organism evidence="2 3">
    <name type="scientific">Capsella rubella</name>
    <dbReference type="NCBI Taxonomy" id="81985"/>
    <lineage>
        <taxon>Eukaryota</taxon>
        <taxon>Viridiplantae</taxon>
        <taxon>Streptophyta</taxon>
        <taxon>Embryophyta</taxon>
        <taxon>Tracheophyta</taxon>
        <taxon>Spermatophyta</taxon>
        <taxon>Magnoliopsida</taxon>
        <taxon>eudicotyledons</taxon>
        <taxon>Gunneridae</taxon>
        <taxon>Pentapetalae</taxon>
        <taxon>rosids</taxon>
        <taxon>malvids</taxon>
        <taxon>Brassicales</taxon>
        <taxon>Brassicaceae</taxon>
        <taxon>Camelineae</taxon>
        <taxon>Capsella</taxon>
    </lineage>
</organism>
<dbReference type="Pfam" id="PF07734">
    <property type="entry name" value="FBA_1"/>
    <property type="match status" value="1"/>
</dbReference>
<gene>
    <name evidence="2" type="ORF">CARUB_v10016190mg</name>
</gene>
<name>R0I4F4_9BRAS</name>
<dbReference type="NCBIfam" id="TIGR01640">
    <property type="entry name" value="F_box_assoc_1"/>
    <property type="match status" value="1"/>
</dbReference>
<proteinExistence type="predicted"/>
<dbReference type="OrthoDB" id="1023261at2759"/>
<reference evidence="3" key="1">
    <citation type="journal article" date="2013" name="Nat. Genet.">
        <title>The Capsella rubella genome and the genomic consequences of rapid mating system evolution.</title>
        <authorList>
            <person name="Slotte T."/>
            <person name="Hazzouri K.M."/>
            <person name="Agren J.A."/>
            <person name="Koenig D."/>
            <person name="Maumus F."/>
            <person name="Guo Y.L."/>
            <person name="Steige K."/>
            <person name="Platts A.E."/>
            <person name="Escobar J.S."/>
            <person name="Newman L.K."/>
            <person name="Wang W."/>
            <person name="Mandakova T."/>
            <person name="Vello E."/>
            <person name="Smith L.M."/>
            <person name="Henz S.R."/>
            <person name="Steffen J."/>
            <person name="Takuno S."/>
            <person name="Brandvain Y."/>
            <person name="Coop G."/>
            <person name="Andolfatto P."/>
            <person name="Hu T.T."/>
            <person name="Blanchette M."/>
            <person name="Clark R.M."/>
            <person name="Quesneville H."/>
            <person name="Nordborg M."/>
            <person name="Gaut B.S."/>
            <person name="Lysak M.A."/>
            <person name="Jenkins J."/>
            <person name="Grimwood J."/>
            <person name="Chapman J."/>
            <person name="Prochnik S."/>
            <person name="Shu S."/>
            <person name="Rokhsar D."/>
            <person name="Schmutz J."/>
            <person name="Weigel D."/>
            <person name="Wright S.I."/>
        </authorList>
    </citation>
    <scope>NUCLEOTIDE SEQUENCE [LARGE SCALE GENOMIC DNA]</scope>
    <source>
        <strain evidence="3">cv. Monte Gargano</strain>
    </source>
</reference>